<dbReference type="InterPro" id="IPR032697">
    <property type="entry name" value="SQ_cyclase_N"/>
</dbReference>
<evidence type="ECO:0000256" key="3">
    <source>
        <dbReference type="ARBA" id="ARBA00023235"/>
    </source>
</evidence>
<dbReference type="PANTHER" id="PTHR11764:SF58">
    <property type="entry name" value="BETA-AMYRIN SYNTHASE-RELATED"/>
    <property type="match status" value="1"/>
</dbReference>
<dbReference type="GO" id="GO:0005811">
    <property type="term" value="C:lipid droplet"/>
    <property type="evidence" value="ECO:0007669"/>
    <property type="project" value="InterPro"/>
</dbReference>
<evidence type="ECO:0000256" key="1">
    <source>
        <dbReference type="ARBA" id="ARBA00009755"/>
    </source>
</evidence>
<dbReference type="Gene3D" id="1.50.10.20">
    <property type="match status" value="2"/>
</dbReference>
<dbReference type="AlphaFoldDB" id="A0A4P2TM45"/>
<name>A0A4P2TM45_9ROSA</name>
<dbReference type="NCBIfam" id="TIGR01787">
    <property type="entry name" value="squalene_cyclas"/>
    <property type="match status" value="1"/>
</dbReference>
<dbReference type="InterPro" id="IPR018333">
    <property type="entry name" value="Squalene_cyclase"/>
</dbReference>
<dbReference type="InterPro" id="IPR008930">
    <property type="entry name" value="Terpenoid_cyclase/PrenylTrfase"/>
</dbReference>
<keyword evidence="3 4" id="KW-0413">Isomerase</keyword>
<dbReference type="SUPFAM" id="SSF48239">
    <property type="entry name" value="Terpenoid cyclases/Protein prenyltransferases"/>
    <property type="match status" value="2"/>
</dbReference>
<feature type="domain" description="Squalene cyclase C-terminal" evidence="5">
    <location>
        <begin position="416"/>
        <end position="749"/>
    </location>
</feature>
<keyword evidence="2" id="KW-0677">Repeat</keyword>
<reference evidence="7" key="1">
    <citation type="submission" date="2017-05" db="EMBL/GenBank/DDBJ databases">
        <title>The biosynthesis of C-2alpha hydroxylation of medicinal triterpenoids and their production in the yeast cell factories.</title>
        <authorList>
            <person name="Dai Z."/>
            <person name="Zhang X."/>
            <person name="Ma X."/>
        </authorList>
    </citation>
    <scope>NUCLEOTIDE SEQUENCE</scope>
</reference>
<dbReference type="Pfam" id="PF13243">
    <property type="entry name" value="SQHop_cyclase_C"/>
    <property type="match status" value="1"/>
</dbReference>
<dbReference type="FunFam" id="1.50.10.20:FF:000011">
    <property type="entry name" value="Terpene cyclase/mutase family member"/>
    <property type="match status" value="1"/>
</dbReference>
<feature type="domain" description="Squalene cyclase N-terminal" evidence="6">
    <location>
        <begin position="102"/>
        <end position="395"/>
    </location>
</feature>
<evidence type="ECO:0000259" key="5">
    <source>
        <dbReference type="Pfam" id="PF13243"/>
    </source>
</evidence>
<dbReference type="GO" id="GO:0042300">
    <property type="term" value="F:beta-amyrin synthase activity"/>
    <property type="evidence" value="ECO:0007669"/>
    <property type="project" value="UniProtKB-ARBA"/>
</dbReference>
<dbReference type="SFLD" id="SFLDG01016">
    <property type="entry name" value="Prenyltransferase_Like_2"/>
    <property type="match status" value="1"/>
</dbReference>
<gene>
    <name evidence="7" type="primary">AS</name>
</gene>
<protein>
    <recommendedName>
        <fullName evidence="4">Terpene cyclase/mutase family member</fullName>
        <ecNumber evidence="4">5.4.99.-</ecNumber>
    </recommendedName>
</protein>
<dbReference type="PANTHER" id="PTHR11764">
    <property type="entry name" value="TERPENE CYCLASE/MUTASE FAMILY MEMBER"/>
    <property type="match status" value="1"/>
</dbReference>
<accession>A0A4P2TM45</accession>
<organism evidence="7">
    <name type="scientific">Eriobotrya japonica</name>
    <dbReference type="NCBI Taxonomy" id="32224"/>
    <lineage>
        <taxon>Eukaryota</taxon>
        <taxon>Viridiplantae</taxon>
        <taxon>Streptophyta</taxon>
        <taxon>Embryophyta</taxon>
        <taxon>Tracheophyta</taxon>
        <taxon>Spermatophyta</taxon>
        <taxon>Magnoliopsida</taxon>
        <taxon>eudicotyledons</taxon>
        <taxon>Gunneridae</taxon>
        <taxon>Pentapetalae</taxon>
        <taxon>rosids</taxon>
        <taxon>fabids</taxon>
        <taxon>Rosales</taxon>
        <taxon>Rosaceae</taxon>
        <taxon>Amygdaloideae</taxon>
        <taxon>Maleae</taxon>
        <taxon>Eriobotrya</taxon>
    </lineage>
</organism>
<sequence>MWRIKFGEGANDPLLFSTNNFHGRQTWEFDPDAGTEEERAEVEAAREHFYENRFKVQPSSDLLWRFQILREKNFKQEIPPVRVGEGEDITYDQATAAFRRAATFWNALQSPHGHWPAENAGPNFYFPPLVMAAYIPGYLNVIFSAEHKKEILRYTYNHQNEDGGWGLHIAGPSMMFTTCLNYCMMRILGDGPDGGRDNACARARKWILDRGGAYYSASWGKTWMAILGVYDWEGSNPMPPEFWTGSTLLPFHPSKMFCYCRLTYLPMSYFYATRFVGPITPLVEELRQEIYCEPYSEINWPKVRHWCATEDNYYPHGRVQRFMWDGFYNIVEPLLKRWPFKKVRDNAIQFTIDQIHYEDENSRYITIGCVEKPLMMLACWAEDPSGEAFKKHLPRVTDYIWLGEDGIKMQSFGSQSWDCALVIQALLAGNLNAEMGPTLKKAHEFLKISQVRINTSGDYLSHFRHISKGAWTFSDRDHGWQVSDCTAEALRCCCIFANMSPEVVGEPMEAERMYDSVNVIMSLQSPNGGVSAWEPTGAPKWLEWLNPVEFLEDLVIEYEYIECTSSSIQALTLFRKLYPGHRRKEINNFITRAADYIEDIQYPDGSWYGNWGICFVYGSWFAIKGLEAAGRTYNNCEAVRKGVDFLLKTQRADGGWGEHYTSCTNKKYTAQDSTNLVQTALGLMGLIHGRQAERDPTPIHRAAAVLMNGQLDDGDFPQQELMGVFMRNAMLHYAAYRNIFPLWALGEYRTLVSLPIKKIA</sequence>
<dbReference type="CDD" id="cd02892">
    <property type="entry name" value="SQCY_1"/>
    <property type="match status" value="1"/>
</dbReference>
<comment type="similarity">
    <text evidence="1 4">Belongs to the terpene cyclase/mutase family.</text>
</comment>
<evidence type="ECO:0000256" key="4">
    <source>
        <dbReference type="RuleBase" id="RU362003"/>
    </source>
</evidence>
<proteinExistence type="evidence at transcript level"/>
<dbReference type="InterPro" id="IPR002365">
    <property type="entry name" value="Terpene_synthase_CS"/>
</dbReference>
<dbReference type="InterPro" id="IPR032696">
    <property type="entry name" value="SQ_cyclase_C"/>
</dbReference>
<dbReference type="PROSITE" id="PS01074">
    <property type="entry name" value="TERPENE_SYNTHASES"/>
    <property type="match status" value="1"/>
</dbReference>
<dbReference type="EMBL" id="MF149976">
    <property type="protein sequence ID" value="AXG32171.1"/>
    <property type="molecule type" value="mRNA"/>
</dbReference>
<dbReference type="Pfam" id="PF13249">
    <property type="entry name" value="SQHop_cyclase_N"/>
    <property type="match status" value="1"/>
</dbReference>
<dbReference type="GO" id="GO:0016104">
    <property type="term" value="P:triterpenoid biosynthetic process"/>
    <property type="evidence" value="ECO:0007669"/>
    <property type="project" value="InterPro"/>
</dbReference>
<dbReference type="EC" id="5.4.99.-" evidence="4"/>
<evidence type="ECO:0000256" key="2">
    <source>
        <dbReference type="ARBA" id="ARBA00022737"/>
    </source>
</evidence>
<evidence type="ECO:0000259" key="6">
    <source>
        <dbReference type="Pfam" id="PF13249"/>
    </source>
</evidence>
<evidence type="ECO:0000313" key="7">
    <source>
        <dbReference type="EMBL" id="AXG32171.1"/>
    </source>
</evidence>